<comment type="caution">
    <text evidence="4">The sequence shown here is derived from an EMBL/GenBank/DDBJ whole genome shotgun (WGS) entry which is preliminary data.</text>
</comment>
<sequence length="440" mass="48741">MIHQLRNSVLLLALLFAVSMAPVHAADVDTLKNQIEDRAKKIQELEKEIAQYENELVGISAAKRTLQGTINELDISRKKLATDIQLTENRISATSQQINELSSEIADKQRRIDLNSEAVAEALRNLDEMESQSLVAAILSNHDLNAFWSDLDTLQQLQVVLRDEVKSLSQLKEQLEDVKVTNERKQRELSGFREELSGQKSVLDVTRTQQNQLLAQTKNTESTYQSILEEKRAAHEQFENELADLEAQLQIAIDPSAIPAVGEGVLNWPFEDSYMLRCPSYEKALGNIFCLTQYFGNTPFATANAQIYSGRGHNGVDFRAPIGTKITSALSGTVVGTGNTDLQKGCYSYGKWALIRHNNGLSTLYAHLSHIAVVEGQVIKTGDLVGYSGNTGYSTGPHLHFGVYASQGVQVVQFTKSINCKNVYVPIAPQDAYLNPLSFL</sequence>
<dbReference type="Pfam" id="PF01551">
    <property type="entry name" value="Peptidase_M23"/>
    <property type="match status" value="1"/>
</dbReference>
<dbReference type="InterPro" id="IPR011055">
    <property type="entry name" value="Dup_hybrid_motif"/>
</dbReference>
<feature type="coiled-coil region" evidence="1">
    <location>
        <begin position="28"/>
        <end position="195"/>
    </location>
</feature>
<feature type="signal peptide" evidence="2">
    <location>
        <begin position="1"/>
        <end position="25"/>
    </location>
</feature>
<dbReference type="PANTHER" id="PTHR21666:SF270">
    <property type="entry name" value="MUREIN HYDROLASE ACTIVATOR ENVC"/>
    <property type="match status" value="1"/>
</dbReference>
<accession>A0A2M6WF57</accession>
<evidence type="ECO:0000313" key="4">
    <source>
        <dbReference type="EMBL" id="PIT91385.1"/>
    </source>
</evidence>
<feature type="chain" id="PRO_5014792277" description="M23ase beta-sheet core domain-containing protein" evidence="2">
    <location>
        <begin position="26"/>
        <end position="440"/>
    </location>
</feature>
<dbReference type="SUPFAM" id="SSF51261">
    <property type="entry name" value="Duplicated hybrid motif"/>
    <property type="match status" value="1"/>
</dbReference>
<reference evidence="5" key="1">
    <citation type="submission" date="2017-09" db="EMBL/GenBank/DDBJ databases">
        <title>Depth-based differentiation of microbial function through sediment-hosted aquifers and enrichment of novel symbionts in the deep terrestrial subsurface.</title>
        <authorList>
            <person name="Probst A.J."/>
            <person name="Ladd B."/>
            <person name="Jarett J.K."/>
            <person name="Geller-Mcgrath D.E."/>
            <person name="Sieber C.M.K."/>
            <person name="Emerson J.B."/>
            <person name="Anantharaman K."/>
            <person name="Thomas B.C."/>
            <person name="Malmstrom R."/>
            <person name="Stieglmeier M."/>
            <person name="Klingl A."/>
            <person name="Woyke T."/>
            <person name="Ryan C.M."/>
            <person name="Banfield J.F."/>
        </authorList>
    </citation>
    <scope>NUCLEOTIDE SEQUENCE [LARGE SCALE GENOMIC DNA]</scope>
</reference>
<organism evidence="4 5">
    <name type="scientific">Candidatus Kaiserbacteria bacterium CG10_big_fil_rev_8_21_14_0_10_49_17</name>
    <dbReference type="NCBI Taxonomy" id="1974609"/>
    <lineage>
        <taxon>Bacteria</taxon>
        <taxon>Candidatus Kaiseribacteriota</taxon>
    </lineage>
</organism>
<keyword evidence="1" id="KW-0175">Coiled coil</keyword>
<protein>
    <recommendedName>
        <fullName evidence="3">M23ase beta-sheet core domain-containing protein</fullName>
    </recommendedName>
</protein>
<dbReference type="CDD" id="cd12797">
    <property type="entry name" value="M23_peptidase"/>
    <property type="match status" value="1"/>
</dbReference>
<evidence type="ECO:0000256" key="1">
    <source>
        <dbReference type="SAM" id="Coils"/>
    </source>
</evidence>
<proteinExistence type="predicted"/>
<dbReference type="InterPro" id="IPR050570">
    <property type="entry name" value="Cell_wall_metabolism_enzyme"/>
</dbReference>
<dbReference type="InterPro" id="IPR016047">
    <property type="entry name" value="M23ase_b-sheet_dom"/>
</dbReference>
<dbReference type="GO" id="GO:0004222">
    <property type="term" value="F:metalloendopeptidase activity"/>
    <property type="evidence" value="ECO:0007669"/>
    <property type="project" value="TreeGrafter"/>
</dbReference>
<gene>
    <name evidence="4" type="ORF">COU17_00135</name>
</gene>
<dbReference type="PANTHER" id="PTHR21666">
    <property type="entry name" value="PEPTIDASE-RELATED"/>
    <property type="match status" value="1"/>
</dbReference>
<dbReference type="Gene3D" id="2.70.70.10">
    <property type="entry name" value="Glucose Permease (Domain IIA)"/>
    <property type="match status" value="1"/>
</dbReference>
<evidence type="ECO:0000259" key="3">
    <source>
        <dbReference type="Pfam" id="PF01551"/>
    </source>
</evidence>
<dbReference type="AlphaFoldDB" id="A0A2M6WF57"/>
<dbReference type="Proteomes" id="UP000228809">
    <property type="component" value="Unassembled WGS sequence"/>
</dbReference>
<evidence type="ECO:0000313" key="5">
    <source>
        <dbReference type="Proteomes" id="UP000228809"/>
    </source>
</evidence>
<name>A0A2M6WF57_9BACT</name>
<feature type="domain" description="M23ase beta-sheet core" evidence="3">
    <location>
        <begin position="312"/>
        <end position="405"/>
    </location>
</feature>
<dbReference type="Gene3D" id="6.10.250.3150">
    <property type="match status" value="1"/>
</dbReference>
<keyword evidence="2" id="KW-0732">Signal</keyword>
<evidence type="ECO:0000256" key="2">
    <source>
        <dbReference type="SAM" id="SignalP"/>
    </source>
</evidence>
<dbReference type="EMBL" id="PFBJ01000003">
    <property type="protein sequence ID" value="PIT91385.1"/>
    <property type="molecule type" value="Genomic_DNA"/>
</dbReference>